<protein>
    <recommendedName>
        <fullName evidence="4">Probable protein-export membrane protein SecG</fullName>
    </recommendedName>
    <alternativeName>
        <fullName evidence="3">Probable protein-export membrane protein secG</fullName>
    </alternativeName>
</protein>
<evidence type="ECO:0000256" key="8">
    <source>
        <dbReference type="ARBA" id="ARBA00022989"/>
    </source>
</evidence>
<keyword evidence="9" id="KW-0811">Translocation</keyword>
<dbReference type="GeneID" id="33353314"/>
<dbReference type="AlphaFoldDB" id="A0A1Z1M295"/>
<evidence type="ECO:0000256" key="12">
    <source>
        <dbReference type="SAM" id="Phobius"/>
    </source>
</evidence>
<gene>
    <name evidence="13" type="primary">secG</name>
</gene>
<evidence type="ECO:0000256" key="11">
    <source>
        <dbReference type="ARBA" id="ARBA00025638"/>
    </source>
</evidence>
<organism evidence="13">
    <name type="scientific">Acrosorium ciliolatum</name>
    <dbReference type="NCBI Taxonomy" id="1550622"/>
    <lineage>
        <taxon>Eukaryota</taxon>
        <taxon>Rhodophyta</taxon>
        <taxon>Florideophyceae</taxon>
        <taxon>Rhodymeniophycidae</taxon>
        <taxon>Ceramiales</taxon>
        <taxon>Delesseriaceae</taxon>
        <taxon>Acrosorium</taxon>
    </lineage>
</organism>
<evidence type="ECO:0000256" key="5">
    <source>
        <dbReference type="ARBA" id="ARBA00022448"/>
    </source>
</evidence>
<dbReference type="EMBL" id="MF101411">
    <property type="protein sequence ID" value="ARW60020.1"/>
    <property type="molecule type" value="Genomic_DNA"/>
</dbReference>
<keyword evidence="8 12" id="KW-1133">Transmembrane helix</keyword>
<dbReference type="GO" id="GO:0016020">
    <property type="term" value="C:membrane"/>
    <property type="evidence" value="ECO:0007669"/>
    <property type="project" value="UniProtKB-SubCell"/>
</dbReference>
<keyword evidence="13" id="KW-0934">Plastid</keyword>
<geneLocation type="chloroplast" evidence="13"/>
<keyword evidence="7" id="KW-0653">Protein transport</keyword>
<proteinExistence type="inferred from homology"/>
<evidence type="ECO:0000256" key="2">
    <source>
        <dbReference type="ARBA" id="ARBA00008445"/>
    </source>
</evidence>
<evidence type="ECO:0000256" key="3">
    <source>
        <dbReference type="ARBA" id="ARBA00013657"/>
    </source>
</evidence>
<evidence type="ECO:0000256" key="1">
    <source>
        <dbReference type="ARBA" id="ARBA00004141"/>
    </source>
</evidence>
<keyword evidence="5" id="KW-0813">Transport</keyword>
<evidence type="ECO:0000313" key="13">
    <source>
        <dbReference type="EMBL" id="ARW60020.1"/>
    </source>
</evidence>
<evidence type="ECO:0000256" key="10">
    <source>
        <dbReference type="ARBA" id="ARBA00023136"/>
    </source>
</evidence>
<reference evidence="13" key="1">
    <citation type="journal article" date="2017" name="J. Phycol.">
        <title>Analysis of chloroplast genomes and a supermatrix inform reclassification of the Rhodomelaceae (Rhodophyta).</title>
        <authorList>
            <person name="Diaz-Tapia P."/>
            <person name="Maggs C.A."/>
            <person name="West J.A."/>
            <person name="Verbruggen H."/>
        </authorList>
    </citation>
    <scope>NUCLEOTIDE SEQUENCE</scope>
    <source>
        <strain evidence="13">HV3939</strain>
    </source>
</reference>
<sequence>MIKFFFYIVSLLIIILILTNSPNSNNMSSFINQNKFLNFSTNQVLIQKIITISITIFFILTIIFVTYFKI</sequence>
<dbReference type="NCBIfam" id="TIGR00810">
    <property type="entry name" value="secG"/>
    <property type="match status" value="1"/>
</dbReference>
<dbReference type="InterPro" id="IPR004692">
    <property type="entry name" value="SecG"/>
</dbReference>
<evidence type="ECO:0000256" key="7">
    <source>
        <dbReference type="ARBA" id="ARBA00022927"/>
    </source>
</evidence>
<dbReference type="RefSeq" id="YP_009391876.1">
    <property type="nucleotide sequence ID" value="NC_035260.1"/>
</dbReference>
<name>A0A1Z1M295_9FLOR</name>
<feature type="transmembrane region" description="Helical" evidence="12">
    <location>
        <begin position="5"/>
        <end position="24"/>
    </location>
</feature>
<evidence type="ECO:0000256" key="4">
    <source>
        <dbReference type="ARBA" id="ARBA00015435"/>
    </source>
</evidence>
<keyword evidence="6 12" id="KW-0812">Transmembrane</keyword>
<accession>A0A1Z1M295</accession>
<comment type="similarity">
    <text evidence="2">Belongs to the SecG family.</text>
</comment>
<comment type="subcellular location">
    <subcellularLocation>
        <location evidence="1">Membrane</location>
        <topology evidence="1">Multi-pass membrane protein</topology>
    </subcellularLocation>
</comment>
<feature type="transmembrane region" description="Helical" evidence="12">
    <location>
        <begin position="44"/>
        <end position="68"/>
    </location>
</feature>
<comment type="function">
    <text evidence="11">Involved in protein export. Participates in an early event of protein translocation across the chloroplast thylakoid membrane.</text>
</comment>
<evidence type="ECO:0000256" key="9">
    <source>
        <dbReference type="ARBA" id="ARBA00023010"/>
    </source>
</evidence>
<keyword evidence="10 12" id="KW-0472">Membrane</keyword>
<evidence type="ECO:0000256" key="6">
    <source>
        <dbReference type="ARBA" id="ARBA00022692"/>
    </source>
</evidence>
<dbReference type="GO" id="GO:0015450">
    <property type="term" value="F:protein-transporting ATPase activity"/>
    <property type="evidence" value="ECO:0007669"/>
    <property type="project" value="InterPro"/>
</dbReference>
<keyword evidence="13" id="KW-0150">Chloroplast</keyword>
<dbReference type="GO" id="GO:0009306">
    <property type="term" value="P:protein secretion"/>
    <property type="evidence" value="ECO:0007669"/>
    <property type="project" value="InterPro"/>
</dbReference>